<evidence type="ECO:0000256" key="3">
    <source>
        <dbReference type="ARBA" id="ARBA00022475"/>
    </source>
</evidence>
<dbReference type="InterPro" id="IPR026039">
    <property type="entry name" value="YfgM"/>
</dbReference>
<keyword evidence="4 9" id="KW-0812">Transmembrane</keyword>
<gene>
    <name evidence="11" type="ORF">FOM92_11325</name>
</gene>
<accession>A0A553WAN7</accession>
<comment type="caution">
    <text evidence="11">The sequence shown here is derived from an EMBL/GenBank/DDBJ whole genome shotgun (WGS) entry which is preliminary data.</text>
</comment>
<dbReference type="GO" id="GO:0005886">
    <property type="term" value="C:plasma membrane"/>
    <property type="evidence" value="ECO:0007669"/>
    <property type="project" value="UniProtKB-SubCell"/>
</dbReference>
<dbReference type="EMBL" id="VKKU01000002">
    <property type="protein sequence ID" value="TSB01757.1"/>
    <property type="molecule type" value="Genomic_DNA"/>
</dbReference>
<evidence type="ECO:0000256" key="8">
    <source>
        <dbReference type="SAM" id="MobiDB-lite"/>
    </source>
</evidence>
<evidence type="ECO:0000313" key="11">
    <source>
        <dbReference type="EMBL" id="TSB01757.1"/>
    </source>
</evidence>
<evidence type="ECO:0000256" key="5">
    <source>
        <dbReference type="ARBA" id="ARBA00022989"/>
    </source>
</evidence>
<evidence type="ECO:0000256" key="4">
    <source>
        <dbReference type="ARBA" id="ARBA00022692"/>
    </source>
</evidence>
<proteinExistence type="predicted"/>
<reference evidence="11 12" key="1">
    <citation type="submission" date="2019-07" db="EMBL/GenBank/DDBJ databases">
        <authorList>
            <person name="Park M."/>
        </authorList>
    </citation>
    <scope>NUCLEOTIDE SEQUENCE [LARGE SCALE GENOMIC DNA]</scope>
    <source>
        <strain evidence="11 12">KCTC32445</strain>
    </source>
</reference>
<feature type="domain" description="Ancillary SecYEG translocon subunit/Cell division coordinator CpoB TPR" evidence="10">
    <location>
        <begin position="36"/>
        <end position="197"/>
    </location>
</feature>
<feature type="compositionally biased region" description="Polar residues" evidence="8">
    <location>
        <begin position="242"/>
        <end position="254"/>
    </location>
</feature>
<feature type="transmembrane region" description="Helical" evidence="9">
    <location>
        <begin position="44"/>
        <end position="62"/>
    </location>
</feature>
<organism evidence="11 12">
    <name type="scientific">Sphingorhabdus contaminans</name>
    <dbReference type="NCBI Taxonomy" id="1343899"/>
    <lineage>
        <taxon>Bacteria</taxon>
        <taxon>Pseudomonadati</taxon>
        <taxon>Pseudomonadota</taxon>
        <taxon>Alphaproteobacteria</taxon>
        <taxon>Sphingomonadales</taxon>
        <taxon>Sphingomonadaceae</taxon>
        <taxon>Sphingorhabdus</taxon>
    </lineage>
</organism>
<evidence type="ECO:0000256" key="1">
    <source>
        <dbReference type="ARBA" id="ARBA00004167"/>
    </source>
</evidence>
<dbReference type="GO" id="GO:0044877">
    <property type="term" value="F:protein-containing complex binding"/>
    <property type="evidence" value="ECO:0007669"/>
    <property type="project" value="InterPro"/>
</dbReference>
<name>A0A553WAN7_9SPHN</name>
<dbReference type="PANTHER" id="PTHR38035:SF1">
    <property type="entry name" value="ANCILLARY SECYEG TRANSLOCON SUBUNIT"/>
    <property type="match status" value="1"/>
</dbReference>
<evidence type="ECO:0000259" key="10">
    <source>
        <dbReference type="Pfam" id="PF09976"/>
    </source>
</evidence>
<evidence type="ECO:0000256" key="9">
    <source>
        <dbReference type="SAM" id="Phobius"/>
    </source>
</evidence>
<dbReference type="AlphaFoldDB" id="A0A553WAN7"/>
<evidence type="ECO:0000313" key="12">
    <source>
        <dbReference type="Proteomes" id="UP000320160"/>
    </source>
</evidence>
<keyword evidence="6 9" id="KW-0472">Membrane</keyword>
<evidence type="ECO:0000256" key="6">
    <source>
        <dbReference type="ARBA" id="ARBA00023136"/>
    </source>
</evidence>
<feature type="region of interest" description="Disordered" evidence="8">
    <location>
        <begin position="232"/>
        <end position="254"/>
    </location>
</feature>
<keyword evidence="12" id="KW-1185">Reference proteome</keyword>
<sequence>MSEALLALTPTDKRAGSDEAFLREVDDAVRASDLSNFWTRYGRWLLAALVAALLAFGGYIIYKNQQQAAADKQSEEFVDAMDKLRAGQQKEARAKLATLAKAEQPGYRAMAQLVEANLLGEDGKTKEAIALYAKVAGDSSLPQTFRDLALIRQTSAEFDTLAPQAVVDRLKPLSTPGHAWFGSAGELTALAYVKMGKDNLAGPIFAQISKQEGLPPSLRSRAQQMAGAMGIDTVQVDEKKNTATASADNATKGE</sequence>
<keyword evidence="5 9" id="KW-1133">Transmembrane helix</keyword>
<dbReference type="InterPro" id="IPR018704">
    <property type="entry name" value="SecYEG/CpoB_TPR"/>
</dbReference>
<comment type="subcellular location">
    <subcellularLocation>
        <location evidence="2">Cell membrane</location>
    </subcellularLocation>
    <subcellularLocation>
        <location evidence="1">Membrane</location>
        <topology evidence="1">Single-pass membrane protein</topology>
    </subcellularLocation>
</comment>
<evidence type="ECO:0000256" key="7">
    <source>
        <dbReference type="ARBA" id="ARBA00023186"/>
    </source>
</evidence>
<protein>
    <submittedName>
        <fullName evidence="11">Tetratricopeptide repeat protein</fullName>
    </submittedName>
</protein>
<keyword evidence="7" id="KW-0143">Chaperone</keyword>
<evidence type="ECO:0000256" key="2">
    <source>
        <dbReference type="ARBA" id="ARBA00004236"/>
    </source>
</evidence>
<dbReference type="Pfam" id="PF09976">
    <property type="entry name" value="TPR_21"/>
    <property type="match status" value="1"/>
</dbReference>
<dbReference type="Proteomes" id="UP000320160">
    <property type="component" value="Unassembled WGS sequence"/>
</dbReference>
<dbReference type="PANTHER" id="PTHR38035">
    <property type="entry name" value="UPF0070 PROTEIN YFGM"/>
    <property type="match status" value="1"/>
</dbReference>
<dbReference type="OrthoDB" id="7173339at2"/>
<keyword evidence="3" id="KW-1003">Cell membrane</keyword>